<dbReference type="EMBL" id="LBZM01000014">
    <property type="protein sequence ID" value="KKR71988.1"/>
    <property type="molecule type" value="Genomic_DNA"/>
</dbReference>
<organism evidence="1 2">
    <name type="scientific">Candidatus Roizmanbacteria bacterium GW2011_GWB1_40_7</name>
    <dbReference type="NCBI Taxonomy" id="1618482"/>
    <lineage>
        <taxon>Bacteria</taxon>
        <taxon>Candidatus Roizmaniibacteriota</taxon>
    </lineage>
</organism>
<dbReference type="Proteomes" id="UP000034664">
    <property type="component" value="Unassembled WGS sequence"/>
</dbReference>
<reference evidence="1 2" key="1">
    <citation type="journal article" date="2015" name="Nature">
        <title>rRNA introns, odd ribosomes, and small enigmatic genomes across a large radiation of phyla.</title>
        <authorList>
            <person name="Brown C.T."/>
            <person name="Hug L.A."/>
            <person name="Thomas B.C."/>
            <person name="Sharon I."/>
            <person name="Castelle C.J."/>
            <person name="Singh A."/>
            <person name="Wilkins M.J."/>
            <person name="Williams K.H."/>
            <person name="Banfield J.F."/>
        </authorList>
    </citation>
    <scope>NUCLEOTIDE SEQUENCE [LARGE SCALE GENOMIC DNA]</scope>
</reference>
<proteinExistence type="predicted"/>
<evidence type="ECO:0000313" key="1">
    <source>
        <dbReference type="EMBL" id="KKR71988.1"/>
    </source>
</evidence>
<comment type="caution">
    <text evidence="1">The sequence shown here is derived from an EMBL/GenBank/DDBJ whole genome shotgun (WGS) entry which is preliminary data.</text>
</comment>
<protein>
    <submittedName>
        <fullName evidence="1">Uncharacterized protein</fullName>
    </submittedName>
</protein>
<accession>A0A0G0T4J2</accession>
<gene>
    <name evidence="1" type="ORF">UU14_C0014G0010</name>
</gene>
<sequence>METLYDKGYIGRGDLTGIRPTEYDVQVRVPLGFEGTTPQHTGSLNVIDAANQGVQEAQSVLGQYGDDPHEAANELLEYVDRVQR</sequence>
<evidence type="ECO:0000313" key="2">
    <source>
        <dbReference type="Proteomes" id="UP000034664"/>
    </source>
</evidence>
<name>A0A0G0T4J2_9BACT</name>
<dbReference type="AlphaFoldDB" id="A0A0G0T4J2"/>